<accession>A0ABT8UBX0</accession>
<protein>
    <submittedName>
        <fullName evidence="2">DUF1573 domain-containing protein</fullName>
    </submittedName>
</protein>
<comment type="caution">
    <text evidence="2">The sequence shown here is derived from an EMBL/GenBank/DDBJ whole genome shotgun (WGS) entry which is preliminary data.</text>
</comment>
<keyword evidence="1" id="KW-1133">Transmembrane helix</keyword>
<gene>
    <name evidence="2" type="ORF">QWT87_18910</name>
</gene>
<dbReference type="InterPro" id="IPR013783">
    <property type="entry name" value="Ig-like_fold"/>
</dbReference>
<dbReference type="InterPro" id="IPR011467">
    <property type="entry name" value="DUF1573"/>
</dbReference>
<dbReference type="PANTHER" id="PTHR37833:SF1">
    <property type="entry name" value="SIGNAL PEPTIDE PROTEIN"/>
    <property type="match status" value="1"/>
</dbReference>
<proteinExistence type="predicted"/>
<dbReference type="EMBL" id="JAULSJ010000042">
    <property type="protein sequence ID" value="MDO3426954.1"/>
    <property type="molecule type" value="Genomic_DNA"/>
</dbReference>
<keyword evidence="1" id="KW-0812">Transmembrane</keyword>
<dbReference type="Pfam" id="PF07610">
    <property type="entry name" value="DUF1573"/>
    <property type="match status" value="1"/>
</dbReference>
<feature type="transmembrane region" description="Helical" evidence="1">
    <location>
        <begin position="6"/>
        <end position="23"/>
    </location>
</feature>
<dbReference type="PANTHER" id="PTHR37833">
    <property type="entry name" value="LIPOPROTEIN-RELATED"/>
    <property type="match status" value="1"/>
</dbReference>
<dbReference type="RefSeq" id="WP_302718054.1">
    <property type="nucleotide sequence ID" value="NZ_JAULSJ010000042.1"/>
</dbReference>
<evidence type="ECO:0000256" key="1">
    <source>
        <dbReference type="SAM" id="Phobius"/>
    </source>
</evidence>
<evidence type="ECO:0000313" key="2">
    <source>
        <dbReference type="EMBL" id="MDO3426954.1"/>
    </source>
</evidence>
<keyword evidence="3" id="KW-1185">Reference proteome</keyword>
<evidence type="ECO:0000313" key="3">
    <source>
        <dbReference type="Proteomes" id="UP001168128"/>
    </source>
</evidence>
<organism evidence="2 3">
    <name type="scientific">Chryseobacterium urinae</name>
    <dbReference type="NCBI Taxonomy" id="3058400"/>
    <lineage>
        <taxon>Bacteria</taxon>
        <taxon>Pseudomonadati</taxon>
        <taxon>Bacteroidota</taxon>
        <taxon>Flavobacteriia</taxon>
        <taxon>Flavobacteriales</taxon>
        <taxon>Weeksellaceae</taxon>
        <taxon>Chryseobacterium group</taxon>
        <taxon>Chryseobacterium</taxon>
    </lineage>
</organism>
<name>A0ABT8UBX0_9FLAO</name>
<sequence>MKKKSFIIIIGLILVMLIIALITHKREKYYYIELKGKADIPVREYDFGNVTYLDTVNYNFVIKNIGDEPLIINKVLPNCNCTVVDYKKIPIMPNQQTEIKARFIPKKAVLGKNSATILVEGNFNDGVTELTLKGNVTDIK</sequence>
<dbReference type="Proteomes" id="UP001168128">
    <property type="component" value="Unassembled WGS sequence"/>
</dbReference>
<dbReference type="Gene3D" id="2.60.40.10">
    <property type="entry name" value="Immunoglobulins"/>
    <property type="match status" value="1"/>
</dbReference>
<reference evidence="2" key="1">
    <citation type="submission" date="2023-07" db="EMBL/GenBank/DDBJ databases">
        <title>AMR profile of multidrug- resistance Chryseobacterium gambrini related strain.</title>
        <authorList>
            <person name="Kirdat K."/>
            <person name="Bhatt A."/>
            <person name="Kuyare S."/>
            <person name="Yadav A."/>
        </authorList>
    </citation>
    <scope>NUCLEOTIDE SEQUENCE</scope>
    <source>
        <strain evidence="2">APV-1</strain>
    </source>
</reference>
<keyword evidence="1" id="KW-0472">Membrane</keyword>